<organism evidence="2 3">
    <name type="scientific">Phaseolus angularis</name>
    <name type="common">Azuki bean</name>
    <name type="synonym">Vigna angularis</name>
    <dbReference type="NCBI Taxonomy" id="3914"/>
    <lineage>
        <taxon>Eukaryota</taxon>
        <taxon>Viridiplantae</taxon>
        <taxon>Streptophyta</taxon>
        <taxon>Embryophyta</taxon>
        <taxon>Tracheophyta</taxon>
        <taxon>Spermatophyta</taxon>
        <taxon>Magnoliopsida</taxon>
        <taxon>eudicotyledons</taxon>
        <taxon>Gunneridae</taxon>
        <taxon>Pentapetalae</taxon>
        <taxon>rosids</taxon>
        <taxon>fabids</taxon>
        <taxon>Fabales</taxon>
        <taxon>Fabaceae</taxon>
        <taxon>Papilionoideae</taxon>
        <taxon>50 kb inversion clade</taxon>
        <taxon>NPAAA clade</taxon>
        <taxon>indigoferoid/millettioid clade</taxon>
        <taxon>Phaseoleae</taxon>
        <taxon>Vigna</taxon>
    </lineage>
</organism>
<sequence>MPYLARGSRPSGLELSVVRLERPGQRSSIRSERAPVLQASKSARPSGLGERSSIASQSARPSGLSERPSFKLQRALVHPASACARPFDRSATKILGHQASIVRPLWRQGLAGRCTESSSENHCRPPSKRSKLMNGVSLLSAWLDGARRVLPRTTVVHPTKIKLAKKSVPPRTTLNLVGLQTKKRPLHKDQTERAVNTAAHQNGNQDERPAIQDGTSAQDGNQDERPAIQDGASAQDGIQETERPPKDGTSAQNNNQETERPPKDGMSARVEHQDRAFTQVEHRGRTSTQVPDPPAWSGEQCWEYEDDRPAWSGEQRPSPYISNFKY</sequence>
<feature type="compositionally biased region" description="Basic and acidic residues" evidence="1">
    <location>
        <begin position="19"/>
        <end position="33"/>
    </location>
</feature>
<evidence type="ECO:0000313" key="3">
    <source>
        <dbReference type="Proteomes" id="UP000053144"/>
    </source>
</evidence>
<feature type="compositionally biased region" description="Basic and acidic residues" evidence="1">
    <location>
        <begin position="269"/>
        <end position="284"/>
    </location>
</feature>
<dbReference type="AlphaFoldDB" id="A0A0L9UL07"/>
<proteinExistence type="predicted"/>
<dbReference type="Proteomes" id="UP000053144">
    <property type="component" value="Chromosome 5"/>
</dbReference>
<reference evidence="3" key="1">
    <citation type="journal article" date="2015" name="Proc. Natl. Acad. Sci. U.S.A.">
        <title>Genome sequencing of adzuki bean (Vigna angularis) provides insight into high starch and low fat accumulation and domestication.</title>
        <authorList>
            <person name="Yang K."/>
            <person name="Tian Z."/>
            <person name="Chen C."/>
            <person name="Luo L."/>
            <person name="Zhao B."/>
            <person name="Wang Z."/>
            <person name="Yu L."/>
            <person name="Li Y."/>
            <person name="Sun Y."/>
            <person name="Li W."/>
            <person name="Chen Y."/>
            <person name="Li Y."/>
            <person name="Zhang Y."/>
            <person name="Ai D."/>
            <person name="Zhao J."/>
            <person name="Shang C."/>
            <person name="Ma Y."/>
            <person name="Wu B."/>
            <person name="Wang M."/>
            <person name="Gao L."/>
            <person name="Sun D."/>
            <person name="Zhang P."/>
            <person name="Guo F."/>
            <person name="Wang W."/>
            <person name="Li Y."/>
            <person name="Wang J."/>
            <person name="Varshney R.K."/>
            <person name="Wang J."/>
            <person name="Ling H.Q."/>
            <person name="Wan P."/>
        </authorList>
    </citation>
    <scope>NUCLEOTIDE SEQUENCE</scope>
    <source>
        <strain evidence="3">cv. Jingnong 6</strain>
    </source>
</reference>
<evidence type="ECO:0000313" key="2">
    <source>
        <dbReference type="EMBL" id="KOM43257.1"/>
    </source>
</evidence>
<feature type="region of interest" description="Disordered" evidence="1">
    <location>
        <begin position="174"/>
        <end position="301"/>
    </location>
</feature>
<protein>
    <submittedName>
        <fullName evidence="2">Uncharacterized protein</fullName>
    </submittedName>
</protein>
<dbReference type="Gramene" id="KOM43257">
    <property type="protein sequence ID" value="KOM43257"/>
    <property type="gene ID" value="LR48_Vigan05g086100"/>
</dbReference>
<name>A0A0L9UL07_PHAAN</name>
<evidence type="ECO:0000256" key="1">
    <source>
        <dbReference type="SAM" id="MobiDB-lite"/>
    </source>
</evidence>
<gene>
    <name evidence="2" type="ORF">LR48_Vigan05g086100</name>
</gene>
<accession>A0A0L9UL07</accession>
<feature type="region of interest" description="Disordered" evidence="1">
    <location>
        <begin position="307"/>
        <end position="326"/>
    </location>
</feature>
<feature type="region of interest" description="Disordered" evidence="1">
    <location>
        <begin position="16"/>
        <end position="67"/>
    </location>
</feature>
<dbReference type="EMBL" id="CM003375">
    <property type="protein sequence ID" value="KOM43257.1"/>
    <property type="molecule type" value="Genomic_DNA"/>
</dbReference>